<feature type="region of interest" description="Disordered" evidence="1">
    <location>
        <begin position="107"/>
        <end position="165"/>
    </location>
</feature>
<dbReference type="AlphaFoldDB" id="A0A1E7EIL8"/>
<feature type="compositionally biased region" description="Acidic residues" evidence="1">
    <location>
        <begin position="118"/>
        <end position="136"/>
    </location>
</feature>
<dbReference type="KEGG" id="fcy:FRACYDRAFT_258479"/>
<reference evidence="2 3" key="1">
    <citation type="submission" date="2016-09" db="EMBL/GenBank/DDBJ databases">
        <title>Extensive genetic diversity and differential bi-allelic expression allows diatom success in the polar Southern Ocean.</title>
        <authorList>
            <consortium name="DOE Joint Genome Institute"/>
            <person name="Mock T."/>
            <person name="Otillar R.P."/>
            <person name="Strauss J."/>
            <person name="Dupont C."/>
            <person name="Frickenhaus S."/>
            <person name="Maumus F."/>
            <person name="Mcmullan M."/>
            <person name="Sanges R."/>
            <person name="Schmutz J."/>
            <person name="Toseland A."/>
            <person name="Valas R."/>
            <person name="Veluchamy A."/>
            <person name="Ward B.J."/>
            <person name="Allen A."/>
            <person name="Barry K."/>
            <person name="Falciatore A."/>
            <person name="Ferrante M."/>
            <person name="Fortunato A.E."/>
            <person name="Gloeckner G."/>
            <person name="Gruber A."/>
            <person name="Hipkin R."/>
            <person name="Janech M."/>
            <person name="Kroth P."/>
            <person name="Leese F."/>
            <person name="Lindquist E."/>
            <person name="Lyon B.R."/>
            <person name="Martin J."/>
            <person name="Mayer C."/>
            <person name="Parker M."/>
            <person name="Quesneville H."/>
            <person name="Raymond J."/>
            <person name="Uhlig C."/>
            <person name="Valentin K.U."/>
            <person name="Worden A.Z."/>
            <person name="Armbrust E.V."/>
            <person name="Bowler C."/>
            <person name="Green B."/>
            <person name="Moulton V."/>
            <person name="Van Oosterhout C."/>
            <person name="Grigoriev I."/>
        </authorList>
    </citation>
    <scope>NUCLEOTIDE SEQUENCE [LARGE SCALE GENOMIC DNA]</scope>
    <source>
        <strain evidence="2 3">CCMP1102</strain>
    </source>
</reference>
<dbReference type="InParanoid" id="A0A1E7EIL8"/>
<sequence>MARSYGANNRLKNRTSIQDFNSRVLWEQHLCWLYYKGKLDLKEKGEAGGNFDPDNSPCNINNWQLSGNIQTYIKKSQWRHRAAKAATLALKLHADGHQIEEVLLPVNTTSPITGEPIEPQEEAEDDEDEYQEEEEEASPKKKAATPKKKAPPPPQTITPSKKAKTIMTKTTRKTITFDDLCRSFDGTTLDEGISVSTMTSPILFGSWTVQEQGTGFLEVINKKYFLIRMIPHSMLNDKLVELVWISPTELHIKIRWPSFLSKLSKHVAFQKNEQATNQFHASHEVFKSMTNYLVEIADMEKKCIIDTIVFKFNSPMNMETGTSEVLDVTLTDKDIDATSGETLPPGSMIKVHQLVLQQAIADADKLKTIKTTTRKVETGKSIDPDGSKVGDHANVTVDDDYINRFIHTWGHYTSFAKTRADATAALSPYVQEKLEDIYLKVLQVLLEGLPDQVQDIDKFMRQGYGNYQLMFESLRIHILEEERVVAAAALQSSNDIATTGALVVPTAITTTSEIVPDDQSINTMCSVQFEDIEKTPLAENEDEIKKADDDDDDIEDHAHTSELAAYDKHKEHLQNRGKADDEKEISEKITSKDKKRSRITRSSMGILWPDHLFGNRVIPLEPSLLQVSIQVMIPVLLNRCRI</sequence>
<dbReference type="EMBL" id="KV784495">
    <property type="protein sequence ID" value="OEU05736.1"/>
    <property type="molecule type" value="Genomic_DNA"/>
</dbReference>
<gene>
    <name evidence="2" type="ORF">FRACYDRAFT_258479</name>
</gene>
<evidence type="ECO:0000256" key="1">
    <source>
        <dbReference type="SAM" id="MobiDB-lite"/>
    </source>
</evidence>
<feature type="compositionally biased region" description="Basic and acidic residues" evidence="1">
    <location>
        <begin position="571"/>
        <end position="592"/>
    </location>
</feature>
<accession>A0A1E7EIL8</accession>
<name>A0A1E7EIL8_9STRA</name>
<proteinExistence type="predicted"/>
<dbReference type="Proteomes" id="UP000095751">
    <property type="component" value="Unassembled WGS sequence"/>
</dbReference>
<feature type="region of interest" description="Disordered" evidence="1">
    <location>
        <begin position="571"/>
        <end position="594"/>
    </location>
</feature>
<keyword evidence="3" id="KW-1185">Reference proteome</keyword>
<protein>
    <submittedName>
        <fullName evidence="2">Uncharacterized protein</fullName>
    </submittedName>
</protein>
<evidence type="ECO:0000313" key="3">
    <source>
        <dbReference type="Proteomes" id="UP000095751"/>
    </source>
</evidence>
<organism evidence="2 3">
    <name type="scientific">Fragilariopsis cylindrus CCMP1102</name>
    <dbReference type="NCBI Taxonomy" id="635003"/>
    <lineage>
        <taxon>Eukaryota</taxon>
        <taxon>Sar</taxon>
        <taxon>Stramenopiles</taxon>
        <taxon>Ochrophyta</taxon>
        <taxon>Bacillariophyta</taxon>
        <taxon>Bacillariophyceae</taxon>
        <taxon>Bacillariophycidae</taxon>
        <taxon>Bacillariales</taxon>
        <taxon>Bacillariaceae</taxon>
        <taxon>Fragilariopsis</taxon>
    </lineage>
</organism>
<evidence type="ECO:0000313" key="2">
    <source>
        <dbReference type="EMBL" id="OEU05736.1"/>
    </source>
</evidence>
<feature type="compositionally biased region" description="Basic residues" evidence="1">
    <location>
        <begin position="140"/>
        <end position="150"/>
    </location>
</feature>